<dbReference type="InterPro" id="IPR001138">
    <property type="entry name" value="Zn2Cys6_DnaBD"/>
</dbReference>
<feature type="domain" description="Zn(2)-C6 fungal-type" evidence="6">
    <location>
        <begin position="30"/>
        <end position="60"/>
    </location>
</feature>
<dbReference type="InterPro" id="IPR050987">
    <property type="entry name" value="AtrR-like"/>
</dbReference>
<feature type="compositionally biased region" description="Polar residues" evidence="5">
    <location>
        <begin position="76"/>
        <end position="101"/>
    </location>
</feature>
<dbReference type="PROSITE" id="PS00463">
    <property type="entry name" value="ZN2_CY6_FUNGAL_1"/>
    <property type="match status" value="1"/>
</dbReference>
<feature type="region of interest" description="Disordered" evidence="5">
    <location>
        <begin position="1"/>
        <end position="26"/>
    </location>
</feature>
<keyword evidence="2" id="KW-0479">Metal-binding</keyword>
<reference evidence="8" key="1">
    <citation type="journal article" date="2018" name="Nat. Microbiol.">
        <title>Leveraging single-cell genomics to expand the fungal tree of life.</title>
        <authorList>
            <person name="Ahrendt S.R."/>
            <person name="Quandt C.A."/>
            <person name="Ciobanu D."/>
            <person name="Clum A."/>
            <person name="Salamov A."/>
            <person name="Andreopoulos B."/>
            <person name="Cheng J.F."/>
            <person name="Woyke T."/>
            <person name="Pelin A."/>
            <person name="Henrissat B."/>
            <person name="Reynolds N.K."/>
            <person name="Benny G.L."/>
            <person name="Smith M.E."/>
            <person name="James T.Y."/>
            <person name="Grigoriev I.V."/>
        </authorList>
    </citation>
    <scope>NUCLEOTIDE SEQUENCE [LARGE SCALE GENOMIC DNA]</scope>
    <source>
        <strain evidence="8">RSA 468</strain>
    </source>
</reference>
<evidence type="ECO:0000256" key="2">
    <source>
        <dbReference type="ARBA" id="ARBA00022723"/>
    </source>
</evidence>
<dbReference type="GO" id="GO:0003677">
    <property type="term" value="F:DNA binding"/>
    <property type="evidence" value="ECO:0007669"/>
    <property type="project" value="UniProtKB-KW"/>
</dbReference>
<evidence type="ECO:0000313" key="8">
    <source>
        <dbReference type="Proteomes" id="UP000268162"/>
    </source>
</evidence>
<dbReference type="SMART" id="SM00066">
    <property type="entry name" value="GAL4"/>
    <property type="match status" value="1"/>
</dbReference>
<keyword evidence="8" id="KW-1185">Reference proteome</keyword>
<evidence type="ECO:0000256" key="3">
    <source>
        <dbReference type="ARBA" id="ARBA00023125"/>
    </source>
</evidence>
<sequence length="776" mass="86446">MRPATSSHTPLTLIPAAPKPNPAAERSRYSCLGCRKRKVRCDRLLPRCHTCQLWNSDCRYQLTPARLRKALARLPGNNSPSSASDDSTPEASSLSPTSVPLSQPVPCDDAVDTHWETPAPTDEDVSPLDPSQAVDLPPAAYIDSARDQLGSDGPVYIPVDSLLDFSANALDFLDFDFDYSVSPGAVLDSSSSTAISPSSTLVPPEWNLLPNWLVAGMKQLNVNSPAEDTLTQRTARSIFKLIGNSTTSSSPSDSYFSRPSSMVNLAAKDHRPEKNDIPWYARLSDFSGDSSSFRSLFSPVDLLFHSSVVRHSMDDFYSLMYRDSNPLHRHRILYRLDNQLVPEAYQLAAMMTVAPFSNHPAFEHLLPHMINGEYHSRLIAMLPHCLADPNPDMHSVLGMLAEATLSLGLLSLHQSILAASIRKQHGIRSYLIDHPNPPPRPICLNTGPDITVDVPTLRNEYLRVYYRTSWWAHFAKDMVAALIFGQKPLIDMDTCYVNLPYYDRDIETHLEAELANPESDVFSGKDYPTMVKDSQIKNTGVIVNAEISIIGHRIAQLRARQARDPAAWLQALPRLNKELEQWYNRFTELSEKDWRDSPYTSALPSQSEAESFCNRVRVMCSMLAIYLNHFDGHSPDNATDSYPGAALNQALSAAGDSMGRTLAECHERCWLYIVRLRELMIQSFTPPAFINNSMFTSALYPAAIVCSERIHGMGSAYPGPVDPADQKLATLFIDEIIQVLSGIGRLWNVNLTLVEEIQNIRDAPFSRRNLGLAHLL</sequence>
<evidence type="ECO:0000313" key="7">
    <source>
        <dbReference type="EMBL" id="RKP35940.1"/>
    </source>
</evidence>
<protein>
    <recommendedName>
        <fullName evidence="6">Zn(2)-C6 fungal-type domain-containing protein</fullName>
    </recommendedName>
</protein>
<feature type="compositionally biased region" description="Polar residues" evidence="5">
    <location>
        <begin position="1"/>
        <end position="10"/>
    </location>
</feature>
<feature type="region of interest" description="Disordered" evidence="5">
    <location>
        <begin position="73"/>
        <end position="134"/>
    </location>
</feature>
<dbReference type="Gene3D" id="4.10.240.10">
    <property type="entry name" value="Zn(2)-C6 fungal-type DNA-binding domain"/>
    <property type="match status" value="1"/>
</dbReference>
<dbReference type="PROSITE" id="PS50048">
    <property type="entry name" value="ZN2_CY6_FUNGAL_2"/>
    <property type="match status" value="1"/>
</dbReference>
<dbReference type="Pfam" id="PF00172">
    <property type="entry name" value="Zn_clus"/>
    <property type="match status" value="1"/>
</dbReference>
<dbReference type="AlphaFoldDB" id="A0A4P9ZTQ8"/>
<accession>A0A4P9ZTQ8</accession>
<dbReference type="InterPro" id="IPR036864">
    <property type="entry name" value="Zn2-C6_fun-type_DNA-bd_sf"/>
</dbReference>
<dbReference type="PANTHER" id="PTHR46910:SF3">
    <property type="entry name" value="HALOTOLERANCE PROTEIN 9-RELATED"/>
    <property type="match status" value="1"/>
</dbReference>
<evidence type="ECO:0000256" key="5">
    <source>
        <dbReference type="SAM" id="MobiDB-lite"/>
    </source>
</evidence>
<dbReference type="CDD" id="cd00067">
    <property type="entry name" value="GAL4"/>
    <property type="match status" value="1"/>
</dbReference>
<organism evidence="7 8">
    <name type="scientific">Dimargaris cristalligena</name>
    <dbReference type="NCBI Taxonomy" id="215637"/>
    <lineage>
        <taxon>Eukaryota</taxon>
        <taxon>Fungi</taxon>
        <taxon>Fungi incertae sedis</taxon>
        <taxon>Zoopagomycota</taxon>
        <taxon>Kickxellomycotina</taxon>
        <taxon>Dimargaritomycetes</taxon>
        <taxon>Dimargaritales</taxon>
        <taxon>Dimargaritaceae</taxon>
        <taxon>Dimargaris</taxon>
    </lineage>
</organism>
<dbReference type="SUPFAM" id="SSF57701">
    <property type="entry name" value="Zn2/Cys6 DNA-binding domain"/>
    <property type="match status" value="1"/>
</dbReference>
<evidence type="ECO:0000256" key="1">
    <source>
        <dbReference type="ARBA" id="ARBA00004123"/>
    </source>
</evidence>
<dbReference type="Proteomes" id="UP000268162">
    <property type="component" value="Unassembled WGS sequence"/>
</dbReference>
<dbReference type="GO" id="GO:0005634">
    <property type="term" value="C:nucleus"/>
    <property type="evidence" value="ECO:0007669"/>
    <property type="project" value="UniProtKB-SubCell"/>
</dbReference>
<dbReference type="EMBL" id="ML002752">
    <property type="protein sequence ID" value="RKP35940.1"/>
    <property type="molecule type" value="Genomic_DNA"/>
</dbReference>
<dbReference type="CDD" id="cd12148">
    <property type="entry name" value="fungal_TF_MHR"/>
    <property type="match status" value="1"/>
</dbReference>
<dbReference type="GO" id="GO:0000981">
    <property type="term" value="F:DNA-binding transcription factor activity, RNA polymerase II-specific"/>
    <property type="evidence" value="ECO:0007669"/>
    <property type="project" value="InterPro"/>
</dbReference>
<gene>
    <name evidence="7" type="ORF">BJ085DRAFT_35484</name>
</gene>
<keyword evidence="3" id="KW-0238">DNA-binding</keyword>
<comment type="subcellular location">
    <subcellularLocation>
        <location evidence="1">Nucleus</location>
    </subcellularLocation>
</comment>
<name>A0A4P9ZTQ8_9FUNG</name>
<proteinExistence type="predicted"/>
<keyword evidence="4" id="KW-0539">Nucleus</keyword>
<evidence type="ECO:0000259" key="6">
    <source>
        <dbReference type="PROSITE" id="PS50048"/>
    </source>
</evidence>
<dbReference type="GO" id="GO:0008270">
    <property type="term" value="F:zinc ion binding"/>
    <property type="evidence" value="ECO:0007669"/>
    <property type="project" value="InterPro"/>
</dbReference>
<dbReference type="PANTHER" id="PTHR46910">
    <property type="entry name" value="TRANSCRIPTION FACTOR PDR1"/>
    <property type="match status" value="1"/>
</dbReference>
<evidence type="ECO:0000256" key="4">
    <source>
        <dbReference type="ARBA" id="ARBA00023242"/>
    </source>
</evidence>